<sequence>MEAHRIRTAQDCLDAADDRTMPFPAIVGRLIEAGFEGYVVDYRRNTTTYFLPDGDSVVLANRGSDGTVAERFDPQAIAAQVRWAQADPPDYSYAAFSRSVKASGCAGYIVSFPGRRVLYFGRSADIHVEHFPQ</sequence>
<organism evidence="1 2">
    <name type="scientific">Prosthecodimorpha staleyi</name>
    <dbReference type="NCBI Taxonomy" id="2840188"/>
    <lineage>
        <taxon>Bacteria</taxon>
        <taxon>Pseudomonadati</taxon>
        <taxon>Pseudomonadota</taxon>
        <taxon>Alphaproteobacteria</taxon>
        <taxon>Hyphomicrobiales</taxon>
        <taxon>Ancalomicrobiaceae</taxon>
        <taxon>Prosthecodimorpha</taxon>
    </lineage>
</organism>
<reference evidence="1 2" key="1">
    <citation type="submission" date="2021-06" db="EMBL/GenBank/DDBJ databases">
        <authorList>
            <person name="Grouzdev D.S."/>
            <person name="Koziaeva V."/>
        </authorList>
    </citation>
    <scope>NUCLEOTIDE SEQUENCE [LARGE SCALE GENOMIC DNA]</scope>
    <source>
        <strain evidence="1 2">22</strain>
    </source>
</reference>
<name>A0A947GCP5_9HYPH</name>
<accession>A0A947GCP5</accession>
<comment type="caution">
    <text evidence="1">The sequence shown here is derived from an EMBL/GenBank/DDBJ whole genome shotgun (WGS) entry which is preliminary data.</text>
</comment>
<dbReference type="RefSeq" id="WP_261970187.1">
    <property type="nucleotide sequence ID" value="NZ_JAHHZF010000010.1"/>
</dbReference>
<dbReference type="AlphaFoldDB" id="A0A947GCP5"/>
<dbReference type="EMBL" id="JAHHZF010000010">
    <property type="protein sequence ID" value="MBT9291648.1"/>
    <property type="molecule type" value="Genomic_DNA"/>
</dbReference>
<keyword evidence="2" id="KW-1185">Reference proteome</keyword>
<proteinExistence type="predicted"/>
<dbReference type="Proteomes" id="UP000766595">
    <property type="component" value="Unassembled WGS sequence"/>
</dbReference>
<dbReference type="InterPro" id="IPR036696">
    <property type="entry name" value="YdfO-like_sf"/>
</dbReference>
<evidence type="ECO:0000313" key="2">
    <source>
        <dbReference type="Proteomes" id="UP000766595"/>
    </source>
</evidence>
<protein>
    <submittedName>
        <fullName evidence="1">DUF1398 domain-containing protein</fullName>
    </submittedName>
</protein>
<gene>
    <name evidence="1" type="ORF">KL771_19435</name>
</gene>
<evidence type="ECO:0000313" key="1">
    <source>
        <dbReference type="EMBL" id="MBT9291648.1"/>
    </source>
</evidence>
<dbReference type="SUPFAM" id="SSF160419">
    <property type="entry name" value="YdfO-like"/>
    <property type="match status" value="1"/>
</dbReference>